<proteinExistence type="predicted"/>
<protein>
    <submittedName>
        <fullName evidence="1">Uncharacterized protein</fullName>
    </submittedName>
</protein>
<reference evidence="1" key="1">
    <citation type="submission" date="2024-03" db="EMBL/GenBank/DDBJ databases">
        <title>Novel Streptomyces species of biotechnological and ecological value are a feature of Machair soil.</title>
        <authorList>
            <person name="Prole J.R."/>
            <person name="Goodfellow M."/>
            <person name="Allenby N."/>
            <person name="Ward A.C."/>
        </authorList>
    </citation>
    <scope>NUCLEOTIDE SEQUENCE</scope>
    <source>
        <strain evidence="1">MS2.AVA.5</strain>
    </source>
</reference>
<comment type="caution">
    <text evidence="1">The sequence shown here is derived from an EMBL/GenBank/DDBJ whole genome shotgun (WGS) entry which is preliminary data.</text>
</comment>
<name>A0ACC6Q7X7_9ACTN</name>
<organism evidence="1 2">
    <name type="scientific">Streptomyces achmelvichensis</name>
    <dbReference type="NCBI Taxonomy" id="3134111"/>
    <lineage>
        <taxon>Bacteria</taxon>
        <taxon>Bacillati</taxon>
        <taxon>Actinomycetota</taxon>
        <taxon>Actinomycetes</taxon>
        <taxon>Kitasatosporales</taxon>
        <taxon>Streptomycetaceae</taxon>
        <taxon>Streptomyces</taxon>
    </lineage>
</organism>
<sequence>MIPLSELSGPELQDKALAAMHATSSLRWRVHEVENGVEIDISVDRRGQCRGSMDLDGETVTFIRTTDTMFFRPDAAFVRSTWAKGRPTGQADAIVARMAGRWNQLKRNDPSATGMEGFCNMNALLAALTSSPLALTGQPTVLGGQEVVTLSVPQKDWTNTWYIAAKGAPYILKMTRSDKPNWSEISAHNQPVDVTPPAGDIQDLN</sequence>
<evidence type="ECO:0000313" key="2">
    <source>
        <dbReference type="Proteomes" id="UP001377168"/>
    </source>
</evidence>
<dbReference type="EMBL" id="JBBKAJ010000022">
    <property type="protein sequence ID" value="MEJ8639779.1"/>
    <property type="molecule type" value="Genomic_DNA"/>
</dbReference>
<evidence type="ECO:0000313" key="1">
    <source>
        <dbReference type="EMBL" id="MEJ8639779.1"/>
    </source>
</evidence>
<gene>
    <name evidence="1" type="ORF">WKI67_41285</name>
</gene>
<dbReference type="Proteomes" id="UP001377168">
    <property type="component" value="Unassembled WGS sequence"/>
</dbReference>
<accession>A0ACC6Q7X7</accession>
<keyword evidence="2" id="KW-1185">Reference proteome</keyword>